<dbReference type="InterPro" id="IPR000700">
    <property type="entry name" value="PAS-assoc_C"/>
</dbReference>
<dbReference type="InterPro" id="IPR035965">
    <property type="entry name" value="PAS-like_dom_sf"/>
</dbReference>
<dbReference type="AlphaFoldDB" id="A0A6N7ILA6"/>
<dbReference type="PRINTS" id="PR00344">
    <property type="entry name" value="BCTRLSENSOR"/>
</dbReference>
<dbReference type="Pfam" id="PF13492">
    <property type="entry name" value="GAF_3"/>
    <property type="match status" value="1"/>
</dbReference>
<evidence type="ECO:0000313" key="8">
    <source>
        <dbReference type="EMBL" id="MQL50745.1"/>
    </source>
</evidence>
<dbReference type="SUPFAM" id="SSF55781">
    <property type="entry name" value="GAF domain-like"/>
    <property type="match status" value="1"/>
</dbReference>
<reference evidence="8 9" key="1">
    <citation type="submission" date="2019-10" db="EMBL/GenBank/DDBJ databases">
        <title>Comparative genomics of sulfur disproportionating microorganisms.</title>
        <authorList>
            <person name="Ward L.M."/>
            <person name="Bertran E."/>
            <person name="Johnston D."/>
        </authorList>
    </citation>
    <scope>NUCLEOTIDE SEQUENCE [LARGE SCALE GENOMIC DNA]</scope>
    <source>
        <strain evidence="8 9">DSM 14055</strain>
    </source>
</reference>
<dbReference type="InterPro" id="IPR036890">
    <property type="entry name" value="HATPase_C_sf"/>
</dbReference>
<organism evidence="8 9">
    <name type="scientific">Desulfofundulus thermobenzoicus</name>
    <dbReference type="NCBI Taxonomy" id="29376"/>
    <lineage>
        <taxon>Bacteria</taxon>
        <taxon>Bacillati</taxon>
        <taxon>Bacillota</taxon>
        <taxon>Clostridia</taxon>
        <taxon>Eubacteriales</taxon>
        <taxon>Peptococcaceae</taxon>
        <taxon>Desulfofundulus</taxon>
    </lineage>
</organism>
<name>A0A6N7ILA6_9FIRM</name>
<dbReference type="Pfam" id="PF02518">
    <property type="entry name" value="HATPase_c"/>
    <property type="match status" value="1"/>
</dbReference>
<dbReference type="InterPro" id="IPR004358">
    <property type="entry name" value="Sig_transdc_His_kin-like_C"/>
</dbReference>
<proteinExistence type="predicted"/>
<dbReference type="Gene3D" id="3.30.450.40">
    <property type="match status" value="1"/>
</dbReference>
<dbReference type="PROSITE" id="PS50109">
    <property type="entry name" value="HIS_KIN"/>
    <property type="match status" value="1"/>
</dbReference>
<dbReference type="PANTHER" id="PTHR43065:SF42">
    <property type="entry name" value="TWO-COMPONENT SENSOR PPRA"/>
    <property type="match status" value="1"/>
</dbReference>
<dbReference type="SUPFAM" id="SSF55874">
    <property type="entry name" value="ATPase domain of HSP90 chaperone/DNA topoisomerase II/histidine kinase"/>
    <property type="match status" value="1"/>
</dbReference>
<dbReference type="Pfam" id="PF00512">
    <property type="entry name" value="HisKA"/>
    <property type="match status" value="1"/>
</dbReference>
<keyword evidence="4" id="KW-0418">Kinase</keyword>
<dbReference type="PROSITE" id="PS50113">
    <property type="entry name" value="PAC"/>
    <property type="match status" value="1"/>
</dbReference>
<keyword evidence="4" id="KW-0808">Transferase</keyword>
<accession>A0A6N7ILA6</accession>
<dbReference type="OrthoDB" id="9784397at2"/>
<dbReference type="SUPFAM" id="SSF47384">
    <property type="entry name" value="Homodimeric domain of signal transducing histidine kinase"/>
    <property type="match status" value="1"/>
</dbReference>
<dbReference type="InterPro" id="IPR003018">
    <property type="entry name" value="GAF"/>
</dbReference>
<evidence type="ECO:0000256" key="4">
    <source>
        <dbReference type="ARBA" id="ARBA00022777"/>
    </source>
</evidence>
<dbReference type="Gene3D" id="1.10.287.130">
    <property type="match status" value="1"/>
</dbReference>
<gene>
    <name evidence="8" type="ORF">GFC01_00305</name>
</gene>
<dbReference type="SUPFAM" id="SSF55785">
    <property type="entry name" value="PYP-like sensor domain (PAS domain)"/>
    <property type="match status" value="1"/>
</dbReference>
<comment type="caution">
    <text evidence="8">The sequence shown here is derived from an EMBL/GenBank/DDBJ whole genome shotgun (WGS) entry which is preliminary data.</text>
</comment>
<dbReference type="InterPro" id="IPR003594">
    <property type="entry name" value="HATPase_dom"/>
</dbReference>
<dbReference type="Gene3D" id="3.30.565.10">
    <property type="entry name" value="Histidine kinase-like ATPase, C-terminal domain"/>
    <property type="match status" value="1"/>
</dbReference>
<dbReference type="EMBL" id="WHYR01000001">
    <property type="protein sequence ID" value="MQL50745.1"/>
    <property type="molecule type" value="Genomic_DNA"/>
</dbReference>
<evidence type="ECO:0000259" key="7">
    <source>
        <dbReference type="PROSITE" id="PS50113"/>
    </source>
</evidence>
<dbReference type="SMART" id="SM00387">
    <property type="entry name" value="HATPase_c"/>
    <property type="match status" value="1"/>
</dbReference>
<feature type="domain" description="Histidine kinase" evidence="6">
    <location>
        <begin position="332"/>
        <end position="549"/>
    </location>
</feature>
<dbReference type="InterPro" id="IPR003661">
    <property type="entry name" value="HisK_dim/P_dom"/>
</dbReference>
<protein>
    <recommendedName>
        <fullName evidence="2">histidine kinase</fullName>
        <ecNumber evidence="2">2.7.13.3</ecNumber>
    </recommendedName>
</protein>
<dbReference type="PANTHER" id="PTHR43065">
    <property type="entry name" value="SENSOR HISTIDINE KINASE"/>
    <property type="match status" value="1"/>
</dbReference>
<comment type="catalytic activity">
    <reaction evidence="1">
        <text>ATP + protein L-histidine = ADP + protein N-phospho-L-histidine.</text>
        <dbReference type="EC" id="2.7.13.3"/>
    </reaction>
</comment>
<dbReference type="InterPro" id="IPR005467">
    <property type="entry name" value="His_kinase_dom"/>
</dbReference>
<dbReference type="SMART" id="SM00388">
    <property type="entry name" value="HisKA"/>
    <property type="match status" value="1"/>
</dbReference>
<evidence type="ECO:0000256" key="1">
    <source>
        <dbReference type="ARBA" id="ARBA00000085"/>
    </source>
</evidence>
<keyword evidence="9" id="KW-1185">Reference proteome</keyword>
<evidence type="ECO:0000313" key="9">
    <source>
        <dbReference type="Proteomes" id="UP000441717"/>
    </source>
</evidence>
<dbReference type="GO" id="GO:0000155">
    <property type="term" value="F:phosphorelay sensor kinase activity"/>
    <property type="evidence" value="ECO:0007669"/>
    <property type="project" value="InterPro"/>
</dbReference>
<dbReference type="CDD" id="cd00082">
    <property type="entry name" value="HisKA"/>
    <property type="match status" value="1"/>
</dbReference>
<dbReference type="EC" id="2.7.13.3" evidence="2"/>
<feature type="domain" description="PAC" evidence="7">
    <location>
        <begin position="269"/>
        <end position="319"/>
    </location>
</feature>
<dbReference type="SMART" id="SM00065">
    <property type="entry name" value="GAF"/>
    <property type="match status" value="1"/>
</dbReference>
<dbReference type="InterPro" id="IPR029016">
    <property type="entry name" value="GAF-like_dom_sf"/>
</dbReference>
<sequence length="552" mass="62290">MINDKTSVIENLTGVRSSKLNYYVELKKRNREIVIQNRRLEIIHQLVRDINIDMSLEMIVERVFENLPVVISCDFLGLLLVEGNELRLVTTQPPLNSENRVIPHTCLMQENIENMQEQIYLCVTGEGELFDYLPVRELGLRCLIINPLRVKNNVIGVLIIGSREAGNYSKNELHFAYHLADQLGICIQNRRLYEEMAQAKREWEETFRALGDPLTLTDLDFNILLDNGRYSELAGPESNLESKKCFAYFWGQKKKCDSCLLDEVRKTGKPSYRRVHSTSGKVLDVFYYPVFNEQGRLSSMIQHIKDVTARVQMQAQLIQSAKMAAIGEMAAGVAHELNSPLTVIIGNAQMLQRELESSPISAQLLKDIVTCGLRCKKIIQDLLTFARQEQVAFVPTDLNAAVERVLSLIKYQIDRKGITVHTDLTPDLPVVAACEQQLDQVLINLLLNARDALEDVDGEKNIRINTAVREDEDGRRFVTVAVEDNGRGIQPENIGRLFEPFFTTKEASRGTGLGLSVSLGIARAHGGTIEVQSQWGRGSTFTLVLPLNREQP</sequence>
<dbReference type="RefSeq" id="WP_152944659.1">
    <property type="nucleotide sequence ID" value="NZ_WHYR01000001.1"/>
</dbReference>
<dbReference type="Gene3D" id="3.30.450.20">
    <property type="entry name" value="PAS domain"/>
    <property type="match status" value="1"/>
</dbReference>
<dbReference type="Proteomes" id="UP000441717">
    <property type="component" value="Unassembled WGS sequence"/>
</dbReference>
<keyword evidence="5" id="KW-0902">Two-component regulatory system</keyword>
<evidence type="ECO:0000259" key="6">
    <source>
        <dbReference type="PROSITE" id="PS50109"/>
    </source>
</evidence>
<evidence type="ECO:0000256" key="2">
    <source>
        <dbReference type="ARBA" id="ARBA00012438"/>
    </source>
</evidence>
<evidence type="ECO:0000256" key="3">
    <source>
        <dbReference type="ARBA" id="ARBA00022553"/>
    </source>
</evidence>
<evidence type="ECO:0000256" key="5">
    <source>
        <dbReference type="ARBA" id="ARBA00023012"/>
    </source>
</evidence>
<dbReference type="InterPro" id="IPR036097">
    <property type="entry name" value="HisK_dim/P_sf"/>
</dbReference>
<keyword evidence="3" id="KW-0597">Phosphoprotein</keyword>